<evidence type="ECO:0000313" key="9">
    <source>
        <dbReference type="Proteomes" id="UP000640274"/>
    </source>
</evidence>
<dbReference type="InterPro" id="IPR013249">
    <property type="entry name" value="RNA_pol_sigma70_r4_t2"/>
</dbReference>
<comment type="similarity">
    <text evidence="1">Belongs to the sigma-70 factor family. ECF subfamily.</text>
</comment>
<dbReference type="Pfam" id="PF04542">
    <property type="entry name" value="Sigma70_r2"/>
    <property type="match status" value="1"/>
</dbReference>
<evidence type="ECO:0000256" key="3">
    <source>
        <dbReference type="ARBA" id="ARBA00023082"/>
    </source>
</evidence>
<dbReference type="InterPro" id="IPR013325">
    <property type="entry name" value="RNA_pol_sigma_r2"/>
</dbReference>
<accession>A0A934J587</accession>
<dbReference type="RefSeq" id="WP_199018201.1">
    <property type="nucleotide sequence ID" value="NZ_JAELUP010000012.1"/>
</dbReference>
<dbReference type="GO" id="GO:0006352">
    <property type="term" value="P:DNA-templated transcription initiation"/>
    <property type="evidence" value="ECO:0007669"/>
    <property type="project" value="InterPro"/>
</dbReference>
<proteinExistence type="inferred from homology"/>
<organism evidence="8 9">
    <name type="scientific">Paenibacillus roseus</name>
    <dbReference type="NCBI Taxonomy" id="2798579"/>
    <lineage>
        <taxon>Bacteria</taxon>
        <taxon>Bacillati</taxon>
        <taxon>Bacillota</taxon>
        <taxon>Bacilli</taxon>
        <taxon>Bacillales</taxon>
        <taxon>Paenibacillaceae</taxon>
        <taxon>Paenibacillus</taxon>
    </lineage>
</organism>
<dbReference type="GO" id="GO:0003677">
    <property type="term" value="F:DNA binding"/>
    <property type="evidence" value="ECO:0007669"/>
    <property type="project" value="UniProtKB-KW"/>
</dbReference>
<dbReference type="Pfam" id="PF08281">
    <property type="entry name" value="Sigma70_r4_2"/>
    <property type="match status" value="1"/>
</dbReference>
<dbReference type="InterPro" id="IPR036388">
    <property type="entry name" value="WH-like_DNA-bd_sf"/>
</dbReference>
<protein>
    <submittedName>
        <fullName evidence="8">RNA polymerase sigma factor</fullName>
    </submittedName>
</protein>
<evidence type="ECO:0000259" key="6">
    <source>
        <dbReference type="Pfam" id="PF04542"/>
    </source>
</evidence>
<dbReference type="InterPro" id="IPR039425">
    <property type="entry name" value="RNA_pol_sigma-70-like"/>
</dbReference>
<dbReference type="SUPFAM" id="SSF88659">
    <property type="entry name" value="Sigma3 and sigma4 domains of RNA polymerase sigma factors"/>
    <property type="match status" value="1"/>
</dbReference>
<dbReference type="InterPro" id="IPR007627">
    <property type="entry name" value="RNA_pol_sigma70_r2"/>
</dbReference>
<dbReference type="EMBL" id="JAELUP010000012">
    <property type="protein sequence ID" value="MBJ6360650.1"/>
    <property type="molecule type" value="Genomic_DNA"/>
</dbReference>
<name>A0A934J587_9BACL</name>
<evidence type="ECO:0000313" key="8">
    <source>
        <dbReference type="EMBL" id="MBJ6360650.1"/>
    </source>
</evidence>
<comment type="caution">
    <text evidence="8">The sequence shown here is derived from an EMBL/GenBank/DDBJ whole genome shotgun (WGS) entry which is preliminary data.</text>
</comment>
<evidence type="ECO:0000256" key="5">
    <source>
        <dbReference type="ARBA" id="ARBA00023163"/>
    </source>
</evidence>
<keyword evidence="3" id="KW-0731">Sigma factor</keyword>
<dbReference type="Gene3D" id="1.10.1740.10">
    <property type="match status" value="1"/>
</dbReference>
<feature type="domain" description="RNA polymerase sigma factor 70 region 4 type 2" evidence="7">
    <location>
        <begin position="111"/>
        <end position="154"/>
    </location>
</feature>
<sequence>MKAKMDQFEVAVAPYLNDLHNYCSYLTASRWDSEDLYQETLLRLLGNFKKTGKVAPSKSWVITVARNIWIDQHRKNKGLTATVPIENMTFVVQSVDYVSIRTTLEWITEYLSDREIRMLILYEVYRYTYREIAEAHSCTVSTVKMVLYHAKQKLKMAVESGKLQDYPAAAPALFNASDSKRTRKPIKRAYQIDYWTRKLVHFDAGIM</sequence>
<dbReference type="InterPro" id="IPR013324">
    <property type="entry name" value="RNA_pol_sigma_r3/r4-like"/>
</dbReference>
<keyword evidence="2" id="KW-0805">Transcription regulation</keyword>
<keyword evidence="4" id="KW-0238">DNA-binding</keyword>
<dbReference type="Gene3D" id="1.10.10.10">
    <property type="entry name" value="Winged helix-like DNA-binding domain superfamily/Winged helix DNA-binding domain"/>
    <property type="match status" value="1"/>
</dbReference>
<dbReference type="AlphaFoldDB" id="A0A934J587"/>
<dbReference type="Proteomes" id="UP000640274">
    <property type="component" value="Unassembled WGS sequence"/>
</dbReference>
<evidence type="ECO:0000256" key="2">
    <source>
        <dbReference type="ARBA" id="ARBA00023015"/>
    </source>
</evidence>
<gene>
    <name evidence="8" type="ORF">JFN88_04855</name>
</gene>
<keyword evidence="5" id="KW-0804">Transcription</keyword>
<dbReference type="InterPro" id="IPR014284">
    <property type="entry name" value="RNA_pol_sigma-70_dom"/>
</dbReference>
<dbReference type="GO" id="GO:0016987">
    <property type="term" value="F:sigma factor activity"/>
    <property type="evidence" value="ECO:0007669"/>
    <property type="project" value="UniProtKB-KW"/>
</dbReference>
<evidence type="ECO:0000259" key="7">
    <source>
        <dbReference type="Pfam" id="PF08281"/>
    </source>
</evidence>
<reference evidence="8" key="1">
    <citation type="submission" date="2020-12" db="EMBL/GenBank/DDBJ databases">
        <authorList>
            <person name="Huq M.A."/>
        </authorList>
    </citation>
    <scope>NUCLEOTIDE SEQUENCE</scope>
    <source>
        <strain evidence="8">MAHUQ-46</strain>
    </source>
</reference>
<feature type="domain" description="RNA polymerase sigma-70 region 2" evidence="6">
    <location>
        <begin position="12"/>
        <end position="77"/>
    </location>
</feature>
<dbReference type="NCBIfam" id="TIGR02937">
    <property type="entry name" value="sigma70-ECF"/>
    <property type="match status" value="1"/>
</dbReference>
<evidence type="ECO:0000256" key="4">
    <source>
        <dbReference type="ARBA" id="ARBA00023125"/>
    </source>
</evidence>
<dbReference type="SUPFAM" id="SSF88946">
    <property type="entry name" value="Sigma2 domain of RNA polymerase sigma factors"/>
    <property type="match status" value="1"/>
</dbReference>
<evidence type="ECO:0000256" key="1">
    <source>
        <dbReference type="ARBA" id="ARBA00010641"/>
    </source>
</evidence>
<dbReference type="PANTHER" id="PTHR43133:SF8">
    <property type="entry name" value="RNA POLYMERASE SIGMA FACTOR HI_1459-RELATED"/>
    <property type="match status" value="1"/>
</dbReference>
<keyword evidence="9" id="KW-1185">Reference proteome</keyword>
<dbReference type="PANTHER" id="PTHR43133">
    <property type="entry name" value="RNA POLYMERASE ECF-TYPE SIGMA FACTO"/>
    <property type="match status" value="1"/>
</dbReference>